<keyword evidence="6" id="KW-1185">Reference proteome</keyword>
<dbReference type="PANTHER" id="PTHR32419">
    <property type="entry name" value="GLUTATHIONYL-HYDROQUINONE REDUCTASE"/>
    <property type="match status" value="1"/>
</dbReference>
<dbReference type="OrthoDB" id="9769158at2"/>
<sequence>MGQLIEGRWHDQWYDTSKDGRFQRENAQRRNWVTADGSAGPSGEGGFRAEAGRYHLYVSLACPWAHRTLIYRQLKGLQALIEVSVVSWLMLENGWTFDKQLGSSGDAVDDLQFLHQRYTLDDPHYTGRVTVPVLWDKQRKRIVSNESAEIIRMFNSAFNDVTGNGLDLYPEPLREAIDALNARIYPAINNGVYRAGFATTQAAYEEAFSTLFAELDCLEALLGEQRYLTGEYLTEADIRLFTTLIRFDAVYHGHFKCNLRRLADYPHLSGWLRELYQWPGVAATVDFQHIKHHYYGSHRTINPTGIVPLGPRQDFSLPHGRERLSGRGIARDR</sequence>
<gene>
    <name evidence="5" type="ORF">SAMN05216272_106130</name>
</gene>
<proteinExistence type="predicted"/>
<reference evidence="6" key="1">
    <citation type="submission" date="2016-10" db="EMBL/GenBank/DDBJ databases">
        <authorList>
            <person name="Varghese N."/>
            <person name="Submissions S."/>
        </authorList>
    </citation>
    <scope>NUCLEOTIDE SEQUENCE [LARGE SCALE GENOMIC DNA]</scope>
    <source>
        <strain evidence="6">CCM 7469</strain>
    </source>
</reference>
<keyword evidence="5" id="KW-0808">Transferase</keyword>
<dbReference type="SFLD" id="SFLDS00019">
    <property type="entry name" value="Glutathione_Transferase_(cytos"/>
    <property type="match status" value="1"/>
</dbReference>
<dbReference type="AlphaFoldDB" id="A0A1G8IA06"/>
<dbReference type="Pfam" id="PF13409">
    <property type="entry name" value="GST_N_2"/>
    <property type="match status" value="1"/>
</dbReference>
<dbReference type="GO" id="GO:0005737">
    <property type="term" value="C:cytoplasm"/>
    <property type="evidence" value="ECO:0007669"/>
    <property type="project" value="TreeGrafter"/>
</dbReference>
<name>A0A1G8IA06_9PSED</name>
<organism evidence="5 6">
    <name type="scientific">Pseudomonas panipatensis</name>
    <dbReference type="NCBI Taxonomy" id="428992"/>
    <lineage>
        <taxon>Bacteria</taxon>
        <taxon>Pseudomonadati</taxon>
        <taxon>Pseudomonadota</taxon>
        <taxon>Gammaproteobacteria</taxon>
        <taxon>Pseudomonadales</taxon>
        <taxon>Pseudomonadaceae</taxon>
        <taxon>Pseudomonas</taxon>
    </lineage>
</organism>
<feature type="site" description="Lowers pKa of active site Cys" evidence="3">
    <location>
        <position position="251"/>
    </location>
</feature>
<dbReference type="PROSITE" id="PS50405">
    <property type="entry name" value="GST_CTER"/>
    <property type="match status" value="1"/>
</dbReference>
<dbReference type="InterPro" id="IPR040079">
    <property type="entry name" value="Glutathione_S-Trfase"/>
</dbReference>
<feature type="domain" description="GST C-terminal" evidence="4">
    <location>
        <begin position="144"/>
        <end position="304"/>
    </location>
</feature>
<feature type="site" description="Lowers pKa of active site Cys" evidence="3">
    <location>
        <position position="294"/>
    </location>
</feature>
<dbReference type="Gene3D" id="3.40.30.10">
    <property type="entry name" value="Glutaredoxin"/>
    <property type="match status" value="1"/>
</dbReference>
<feature type="binding site" evidence="2">
    <location>
        <begin position="128"/>
        <end position="131"/>
    </location>
    <ligand>
        <name>glutathione</name>
        <dbReference type="ChEBI" id="CHEBI:57925"/>
    </ligand>
</feature>
<evidence type="ECO:0000313" key="5">
    <source>
        <dbReference type="EMBL" id="SDI15809.1"/>
    </source>
</evidence>
<evidence type="ECO:0000259" key="4">
    <source>
        <dbReference type="PROSITE" id="PS50405"/>
    </source>
</evidence>
<dbReference type="STRING" id="428992.SAMN05216272_106130"/>
<dbReference type="SFLD" id="SFLDG01148">
    <property type="entry name" value="Xi_(cytGST)"/>
    <property type="match status" value="1"/>
</dbReference>
<evidence type="ECO:0000256" key="3">
    <source>
        <dbReference type="PIRSR" id="PIRSR015753-3"/>
    </source>
</evidence>
<dbReference type="SUPFAM" id="SSF52833">
    <property type="entry name" value="Thioredoxin-like"/>
    <property type="match status" value="1"/>
</dbReference>
<dbReference type="InterPro" id="IPR047047">
    <property type="entry name" value="GST_Omega-like_C"/>
</dbReference>
<dbReference type="InterPro" id="IPR036282">
    <property type="entry name" value="Glutathione-S-Trfase_C_sf"/>
</dbReference>
<dbReference type="InterPro" id="IPR004045">
    <property type="entry name" value="Glutathione_S-Trfase_N"/>
</dbReference>
<dbReference type="InterPro" id="IPR016639">
    <property type="entry name" value="GST_Omega/GSH"/>
</dbReference>
<dbReference type="InterPro" id="IPR010987">
    <property type="entry name" value="Glutathione-S-Trfase_C-like"/>
</dbReference>
<dbReference type="Pfam" id="PF13410">
    <property type="entry name" value="GST_C_2"/>
    <property type="match status" value="1"/>
</dbReference>
<dbReference type="PANTHER" id="PTHR32419:SF6">
    <property type="entry name" value="GLUTATHIONE S-TRANSFERASE OMEGA-LIKE 1-RELATED"/>
    <property type="match status" value="1"/>
</dbReference>
<dbReference type="SFLD" id="SFLDG01206">
    <property type="entry name" value="Xi.1"/>
    <property type="match status" value="1"/>
</dbReference>
<accession>A0A1G8IA06</accession>
<feature type="active site" description="Proton donor/acceptor" evidence="1">
    <location>
        <position position="193"/>
    </location>
</feature>
<feature type="binding site" evidence="2">
    <location>
        <begin position="146"/>
        <end position="147"/>
    </location>
    <ligand>
        <name>glutathione</name>
        <dbReference type="ChEBI" id="CHEBI:57925"/>
    </ligand>
</feature>
<dbReference type="Gene3D" id="1.20.1050.10">
    <property type="match status" value="1"/>
</dbReference>
<dbReference type="FunFam" id="3.40.30.10:FF:000058">
    <property type="entry name" value="Glutathione S-transferase, omega"/>
    <property type="match status" value="1"/>
</dbReference>
<evidence type="ECO:0000256" key="2">
    <source>
        <dbReference type="PIRSR" id="PIRSR015753-2"/>
    </source>
</evidence>
<dbReference type="InterPro" id="IPR036249">
    <property type="entry name" value="Thioredoxin-like_sf"/>
</dbReference>
<feature type="active site" description="Nucleophile" evidence="1">
    <location>
        <position position="62"/>
    </location>
</feature>
<dbReference type="CDD" id="cd03190">
    <property type="entry name" value="GST_C_Omega_like"/>
    <property type="match status" value="1"/>
</dbReference>
<dbReference type="RefSeq" id="WP_090263617.1">
    <property type="nucleotide sequence ID" value="NZ_FNDS01000006.1"/>
</dbReference>
<evidence type="ECO:0000313" key="6">
    <source>
        <dbReference type="Proteomes" id="UP000199636"/>
    </source>
</evidence>
<dbReference type="SUPFAM" id="SSF47616">
    <property type="entry name" value="GST C-terminal domain-like"/>
    <property type="match status" value="1"/>
</dbReference>
<dbReference type="GO" id="GO:0004364">
    <property type="term" value="F:glutathione transferase activity"/>
    <property type="evidence" value="ECO:0007669"/>
    <property type="project" value="InterPro"/>
</dbReference>
<feature type="binding site" evidence="2">
    <location>
        <position position="95"/>
    </location>
    <ligand>
        <name>glutathione</name>
        <dbReference type="ChEBI" id="CHEBI:57925"/>
    </ligand>
</feature>
<dbReference type="EMBL" id="FNDS01000006">
    <property type="protein sequence ID" value="SDI15809.1"/>
    <property type="molecule type" value="Genomic_DNA"/>
</dbReference>
<dbReference type="Proteomes" id="UP000199636">
    <property type="component" value="Unassembled WGS sequence"/>
</dbReference>
<evidence type="ECO:0000256" key="1">
    <source>
        <dbReference type="PIRSR" id="PIRSR015753-1"/>
    </source>
</evidence>
<dbReference type="PIRSF" id="PIRSF015753">
    <property type="entry name" value="GST"/>
    <property type="match status" value="1"/>
</dbReference>
<protein>
    <submittedName>
        <fullName evidence="5">Putative glutathione S-transferase</fullName>
    </submittedName>
</protein>